<dbReference type="Pfam" id="PF00270">
    <property type="entry name" value="DEAD"/>
    <property type="match status" value="1"/>
</dbReference>
<dbReference type="SUPFAM" id="SSF52540">
    <property type="entry name" value="P-loop containing nucleoside triphosphate hydrolases"/>
    <property type="match status" value="1"/>
</dbReference>
<gene>
    <name evidence="12" type="ORF">K402DRAFT_393123</name>
</gene>
<reference evidence="12" key="1">
    <citation type="journal article" date="2020" name="Stud. Mycol.">
        <title>101 Dothideomycetes genomes: a test case for predicting lifestyles and emergence of pathogens.</title>
        <authorList>
            <person name="Haridas S."/>
            <person name="Albert R."/>
            <person name="Binder M."/>
            <person name="Bloem J."/>
            <person name="Labutti K."/>
            <person name="Salamov A."/>
            <person name="Andreopoulos B."/>
            <person name="Baker S."/>
            <person name="Barry K."/>
            <person name="Bills G."/>
            <person name="Bluhm B."/>
            <person name="Cannon C."/>
            <person name="Castanera R."/>
            <person name="Culley D."/>
            <person name="Daum C."/>
            <person name="Ezra D."/>
            <person name="Gonzalez J."/>
            <person name="Henrissat B."/>
            <person name="Kuo A."/>
            <person name="Liang C."/>
            <person name="Lipzen A."/>
            <person name="Lutzoni F."/>
            <person name="Magnuson J."/>
            <person name="Mondo S."/>
            <person name="Nolan M."/>
            <person name="Ohm R."/>
            <person name="Pangilinan J."/>
            <person name="Park H.-J."/>
            <person name="Ramirez L."/>
            <person name="Alfaro M."/>
            <person name="Sun H."/>
            <person name="Tritt A."/>
            <person name="Yoshinaga Y."/>
            <person name="Zwiers L.-H."/>
            <person name="Turgeon B."/>
            <person name="Goodwin S."/>
            <person name="Spatafora J."/>
            <person name="Crous P."/>
            <person name="Grigoriev I."/>
        </authorList>
    </citation>
    <scope>NUCLEOTIDE SEQUENCE</scope>
    <source>
        <strain evidence="12">CBS 113979</strain>
    </source>
</reference>
<dbReference type="GO" id="GO:0016787">
    <property type="term" value="F:hydrolase activity"/>
    <property type="evidence" value="ECO:0007669"/>
    <property type="project" value="UniProtKB-KW"/>
</dbReference>
<keyword evidence="7" id="KW-0067">ATP-binding</keyword>
<dbReference type="Gene3D" id="1.10.3380.30">
    <property type="match status" value="1"/>
</dbReference>
<dbReference type="FunFam" id="1.10.3380.30:FF:000001">
    <property type="entry name" value="Ski2 ATP-dependent RNA helicase"/>
    <property type="match status" value="1"/>
</dbReference>
<keyword evidence="4" id="KW-0547">Nucleotide-binding</keyword>
<evidence type="ECO:0000256" key="6">
    <source>
        <dbReference type="ARBA" id="ARBA00022806"/>
    </source>
</evidence>
<comment type="subcellular location">
    <subcellularLocation>
        <location evidence="1">Cytoplasm</location>
    </subcellularLocation>
</comment>
<dbReference type="Pfam" id="PF21408">
    <property type="entry name" value="MTR4-like_stalk"/>
    <property type="match status" value="1"/>
</dbReference>
<evidence type="ECO:0000256" key="1">
    <source>
        <dbReference type="ARBA" id="ARBA00004496"/>
    </source>
</evidence>
<feature type="domain" description="Helicase C-terminal" evidence="11">
    <location>
        <begin position="613"/>
        <end position="814"/>
    </location>
</feature>
<dbReference type="InterPro" id="IPR050699">
    <property type="entry name" value="RNA-DNA_Helicase"/>
</dbReference>
<name>A0A6G1H1N5_9PEZI</name>
<evidence type="ECO:0000256" key="7">
    <source>
        <dbReference type="ARBA" id="ARBA00022840"/>
    </source>
</evidence>
<dbReference type="Gene3D" id="3.40.50.300">
    <property type="entry name" value="P-loop containing nucleotide triphosphate hydrolases"/>
    <property type="match status" value="2"/>
</dbReference>
<keyword evidence="6 12" id="KW-0347">Helicase</keyword>
<dbReference type="GO" id="GO:0003723">
    <property type="term" value="F:RNA binding"/>
    <property type="evidence" value="ECO:0007669"/>
    <property type="project" value="UniProtKB-KW"/>
</dbReference>
<evidence type="ECO:0000313" key="13">
    <source>
        <dbReference type="Proteomes" id="UP000800041"/>
    </source>
</evidence>
<comment type="similarity">
    <text evidence="2">Belongs to the helicase family. SKI2 subfamily.</text>
</comment>
<feature type="compositionally biased region" description="Acidic residues" evidence="9">
    <location>
        <begin position="232"/>
        <end position="241"/>
    </location>
</feature>
<proteinExistence type="inferred from homology"/>
<dbReference type="InterPro" id="IPR011545">
    <property type="entry name" value="DEAD/DEAH_box_helicase_dom"/>
</dbReference>
<feature type="compositionally biased region" description="Gly residues" evidence="9">
    <location>
        <begin position="548"/>
        <end position="559"/>
    </location>
</feature>
<feature type="region of interest" description="Disordered" evidence="9">
    <location>
        <begin position="536"/>
        <end position="604"/>
    </location>
</feature>
<dbReference type="InterPro" id="IPR025696">
    <property type="entry name" value="Beta-barrel_MTR4"/>
</dbReference>
<keyword evidence="3" id="KW-0963">Cytoplasm</keyword>
<feature type="compositionally biased region" description="Low complexity" evidence="9">
    <location>
        <begin position="575"/>
        <end position="588"/>
    </location>
</feature>
<dbReference type="InterPro" id="IPR027417">
    <property type="entry name" value="P-loop_NTPase"/>
</dbReference>
<evidence type="ECO:0000256" key="3">
    <source>
        <dbReference type="ARBA" id="ARBA00022490"/>
    </source>
</evidence>
<keyword evidence="5" id="KW-0378">Hydrolase</keyword>
<dbReference type="FunFam" id="3.40.50.300:FF:000987">
    <property type="entry name" value="DEAD/DEAH box RNA helicase"/>
    <property type="match status" value="1"/>
</dbReference>
<evidence type="ECO:0000256" key="8">
    <source>
        <dbReference type="ARBA" id="ARBA00022884"/>
    </source>
</evidence>
<evidence type="ECO:0000256" key="4">
    <source>
        <dbReference type="ARBA" id="ARBA00022741"/>
    </source>
</evidence>
<dbReference type="InterPro" id="IPR040801">
    <property type="entry name" value="Ski2_N"/>
</dbReference>
<dbReference type="PANTHER" id="PTHR12131">
    <property type="entry name" value="ATP-DEPENDENT RNA AND DNA HELICASE"/>
    <property type="match status" value="1"/>
</dbReference>
<dbReference type="InterPro" id="IPR012961">
    <property type="entry name" value="Ski2/MTR4_C"/>
</dbReference>
<evidence type="ECO:0000256" key="9">
    <source>
        <dbReference type="SAM" id="MobiDB-lite"/>
    </source>
</evidence>
<feature type="region of interest" description="Disordered" evidence="9">
    <location>
        <begin position="202"/>
        <end position="241"/>
    </location>
</feature>
<dbReference type="EMBL" id="ML977154">
    <property type="protein sequence ID" value="KAF1986974.1"/>
    <property type="molecule type" value="Genomic_DNA"/>
</dbReference>
<accession>A0A6G1H1N5</accession>
<keyword evidence="8" id="KW-0694">RNA-binding</keyword>
<dbReference type="PIRSF" id="PIRSF005198">
    <property type="entry name" value="Antiviral_helicase_SKI2"/>
    <property type="match status" value="1"/>
</dbReference>
<dbReference type="SMART" id="SM01142">
    <property type="entry name" value="DSHCT"/>
    <property type="match status" value="1"/>
</dbReference>
<dbReference type="Pfam" id="PF13234">
    <property type="entry name" value="MTR4_beta-barrel"/>
    <property type="match status" value="1"/>
</dbReference>
<evidence type="ECO:0000256" key="5">
    <source>
        <dbReference type="ARBA" id="ARBA00022801"/>
    </source>
</evidence>
<evidence type="ECO:0000256" key="2">
    <source>
        <dbReference type="ARBA" id="ARBA00010140"/>
    </source>
</evidence>
<feature type="region of interest" description="Disordered" evidence="9">
    <location>
        <begin position="22"/>
        <end position="45"/>
    </location>
</feature>
<dbReference type="GO" id="GO:0003724">
    <property type="term" value="F:RNA helicase activity"/>
    <property type="evidence" value="ECO:0007669"/>
    <property type="project" value="InterPro"/>
</dbReference>
<evidence type="ECO:0000259" key="11">
    <source>
        <dbReference type="PROSITE" id="PS51194"/>
    </source>
</evidence>
<sequence length="1290" mass="145552">MAAVTEALLSVQEASDGLYAGNSDPIDSLLDDHRPRKRSRKTKEEIKDELERTFLSPSTSFSPQWLNSLQTRWETPVNYADLFEIAPTQTRTIIRFNREGLEGRVTGYKEITVPANSATAKNSTSLLRKPANRAEFVRGAAGFFPFAPGGLDGVEAIAAIEDQAIQDVESQKRKSGNALDRVINFGVEGGLLQVPPGFSRGLNFKKTQPTDEQNAEEVQKVFEEEPSKKAEDDEDEDEDAEIEAVKSAMDTLAMDDDQDDNDSDDEIDSLLPVEFPALAPRGQLSAMASKRGGKEWAHMVDINREMTNFRELVPEMARDWPFELDTFQKEAVYHLESGDSVFVAAHTSAGKTVVAEYAIALAAKHMTKAIYTSPIKALSNQKFRDFRLTFDDVGILTGDVQIKPEASCLIMTTEILRSMLYRGADLIRDVEFVIFDEVHYVNDLERGVVWEEVIIMLPEHVTLILLSATVPNTQEFASWVGRTKKKDIYVISTAKRPVPLEHYLWANKEMHKIVDSEKKFIEKGWKDANDILSGRDKIKFPADNSSRGRGGSEQRGNGRGQNQRGGPQRGGQRGGPPARGRGQPAQRGHGNIARTGRGGGRTTAAQDRNVWVNVVQYLRKHELLPACIFVFSKKRCEENADALSNIDYCTAAEKSAIHMIIEKSLARLKPDDRVLPQIRRLRELLSRGIAVHHGGMLPIVKEVVEILFAKTLVKVLFATETFAMGLNLPTRTVVFSGYRKHDGRSFRDLLPGEYTQMAGRAGRRGLDPVGSVILVTPGADEAPPVARLRQMMLGDPTKLRSQFRLTYNMILNLLRVEALKIEEMIKRSFSENATQALLPEHEKQVKLSEADLAKIKREPCDICDVDLEICHQASNNFTRLSNDVHLSILGSPFGRRMFSEKRLVVYKRDGIRAAGMLLQNGYIRSGDEMTLPVMEISINAKRRPSDLLPYLPAFADLFEPLPKDLSKRKFRMRVLAVADIECVTRSTIEVDQPLATVKDKDKSKKLAESQFEPLCQSWKFKDWDEQEWNRVRNMETQEILKARDKEAVEAQNRECIKCPKFLQHFAMQHDEWLIKENIEQLRQLMSDQNLQLLPDYEQRISVLKDLGFIDENSRVELKGKVACEVHTADELVLTELILENVLADFEPEEIVALLSSFVFQEKTDVEPVLTASLEKGRDMIIKISEKVNHIQTLHQVILSADDSNDFVSRPRFGMVEVVYEWAKGMSFNRITDLTDVMEGTIVRVITRLDETCREVKNAARIIGDPTLFTKMQTCQEMIKRDICAAASLYL</sequence>
<dbReference type="Pfam" id="PF00271">
    <property type="entry name" value="Helicase_C"/>
    <property type="match status" value="1"/>
</dbReference>
<dbReference type="GO" id="GO:0005524">
    <property type="term" value="F:ATP binding"/>
    <property type="evidence" value="ECO:0007669"/>
    <property type="project" value="UniProtKB-KW"/>
</dbReference>
<protein>
    <submittedName>
        <fullName evidence="12">Antiviral helicase</fullName>
    </submittedName>
</protein>
<dbReference type="InterPro" id="IPR014001">
    <property type="entry name" value="Helicase_ATP-bd"/>
</dbReference>
<dbReference type="SMART" id="SM00487">
    <property type="entry name" value="DEXDc"/>
    <property type="match status" value="1"/>
</dbReference>
<dbReference type="PROSITE" id="PS51192">
    <property type="entry name" value="HELICASE_ATP_BIND_1"/>
    <property type="match status" value="1"/>
</dbReference>
<dbReference type="PANTHER" id="PTHR12131:SF1">
    <property type="entry name" value="ATP-DEPENDENT RNA HELICASE SUPV3L1, MITOCHONDRIAL-RELATED"/>
    <property type="match status" value="1"/>
</dbReference>
<dbReference type="OrthoDB" id="64767at2759"/>
<evidence type="ECO:0000259" key="10">
    <source>
        <dbReference type="PROSITE" id="PS51192"/>
    </source>
</evidence>
<dbReference type="Gene3D" id="1.20.1500.20">
    <property type="match status" value="1"/>
</dbReference>
<keyword evidence="13" id="KW-1185">Reference proteome</keyword>
<dbReference type="InterPro" id="IPR016438">
    <property type="entry name" value="SKI2-like"/>
</dbReference>
<dbReference type="Pfam" id="PF08148">
    <property type="entry name" value="DSHCT"/>
    <property type="match status" value="1"/>
</dbReference>
<dbReference type="GO" id="GO:0055087">
    <property type="term" value="C:Ski complex"/>
    <property type="evidence" value="ECO:0007669"/>
    <property type="project" value="TreeGrafter"/>
</dbReference>
<dbReference type="GO" id="GO:0070478">
    <property type="term" value="P:nuclear-transcribed mRNA catabolic process, 3'-5' exonucleolytic nonsense-mediated decay"/>
    <property type="evidence" value="ECO:0007669"/>
    <property type="project" value="TreeGrafter"/>
</dbReference>
<dbReference type="InterPro" id="IPR048392">
    <property type="entry name" value="MTR4-like_stalk"/>
</dbReference>
<dbReference type="SMART" id="SM00490">
    <property type="entry name" value="HELICc"/>
    <property type="match status" value="1"/>
</dbReference>
<feature type="domain" description="Helicase ATP-binding" evidence="10">
    <location>
        <begin position="332"/>
        <end position="488"/>
    </location>
</feature>
<dbReference type="CDD" id="cd18795">
    <property type="entry name" value="SF2_C_Ski2"/>
    <property type="match status" value="1"/>
</dbReference>
<dbReference type="InterPro" id="IPR001650">
    <property type="entry name" value="Helicase_C-like"/>
</dbReference>
<dbReference type="FunFam" id="3.40.50.300:FF:000354">
    <property type="entry name" value="ATP-dependent RNA helicase SKI2"/>
    <property type="match status" value="1"/>
</dbReference>
<dbReference type="Pfam" id="PF17911">
    <property type="entry name" value="Ski2_N"/>
    <property type="match status" value="1"/>
</dbReference>
<evidence type="ECO:0000313" key="12">
    <source>
        <dbReference type="EMBL" id="KAF1986974.1"/>
    </source>
</evidence>
<organism evidence="12 13">
    <name type="scientific">Aulographum hederae CBS 113979</name>
    <dbReference type="NCBI Taxonomy" id="1176131"/>
    <lineage>
        <taxon>Eukaryota</taxon>
        <taxon>Fungi</taxon>
        <taxon>Dikarya</taxon>
        <taxon>Ascomycota</taxon>
        <taxon>Pezizomycotina</taxon>
        <taxon>Dothideomycetes</taxon>
        <taxon>Pleosporomycetidae</taxon>
        <taxon>Aulographales</taxon>
        <taxon>Aulographaceae</taxon>
    </lineage>
</organism>
<dbReference type="PROSITE" id="PS51194">
    <property type="entry name" value="HELICASE_CTER"/>
    <property type="match status" value="1"/>
</dbReference>
<dbReference type="Proteomes" id="UP000800041">
    <property type="component" value="Unassembled WGS sequence"/>
</dbReference>
<feature type="compositionally biased region" description="Basic and acidic residues" evidence="9">
    <location>
        <begin position="217"/>
        <end position="231"/>
    </location>
</feature>